<gene>
    <name evidence="3" type="ORF">METZ01_LOCUS279263</name>
</gene>
<dbReference type="SUPFAM" id="SSF54631">
    <property type="entry name" value="CBS-domain pair"/>
    <property type="match status" value="1"/>
</dbReference>
<dbReference type="PROSITE" id="PS51371">
    <property type="entry name" value="CBS"/>
    <property type="match status" value="1"/>
</dbReference>
<dbReference type="AlphaFoldDB" id="A0A382KQ73"/>
<dbReference type="SMART" id="SM00116">
    <property type="entry name" value="CBS"/>
    <property type="match status" value="1"/>
</dbReference>
<protein>
    <recommendedName>
        <fullName evidence="2">CBS domain-containing protein</fullName>
    </recommendedName>
</protein>
<dbReference type="EMBL" id="UINC01082022">
    <property type="protein sequence ID" value="SVC26409.1"/>
    <property type="molecule type" value="Genomic_DNA"/>
</dbReference>
<keyword evidence="1" id="KW-0129">CBS domain</keyword>
<accession>A0A382KQ73</accession>
<sequence length="97" mass="10622">MRPTAVKDIMAKKLITFTPDTKVIAAIQSLIDHKFSGAPVINDKGELVGILSEMDCMETVIQNSYYSETGGCVRDFMSTELTTVGPEMGIVDLAQFF</sequence>
<dbReference type="InterPro" id="IPR046342">
    <property type="entry name" value="CBS_dom_sf"/>
</dbReference>
<dbReference type="Gene3D" id="3.10.580.10">
    <property type="entry name" value="CBS-domain"/>
    <property type="match status" value="1"/>
</dbReference>
<name>A0A382KQ73_9ZZZZ</name>
<reference evidence="3" key="1">
    <citation type="submission" date="2018-05" db="EMBL/GenBank/DDBJ databases">
        <authorList>
            <person name="Lanie J.A."/>
            <person name="Ng W.-L."/>
            <person name="Kazmierczak K.M."/>
            <person name="Andrzejewski T.M."/>
            <person name="Davidsen T.M."/>
            <person name="Wayne K.J."/>
            <person name="Tettelin H."/>
            <person name="Glass J.I."/>
            <person name="Rusch D."/>
            <person name="Podicherti R."/>
            <person name="Tsui H.-C.T."/>
            <person name="Winkler M.E."/>
        </authorList>
    </citation>
    <scope>NUCLEOTIDE SEQUENCE</scope>
</reference>
<dbReference type="PANTHER" id="PTHR43080:SF2">
    <property type="entry name" value="CBS DOMAIN-CONTAINING PROTEIN"/>
    <property type="match status" value="1"/>
</dbReference>
<dbReference type="PANTHER" id="PTHR43080">
    <property type="entry name" value="CBS DOMAIN-CONTAINING PROTEIN CBSX3, MITOCHONDRIAL"/>
    <property type="match status" value="1"/>
</dbReference>
<organism evidence="3">
    <name type="scientific">marine metagenome</name>
    <dbReference type="NCBI Taxonomy" id="408172"/>
    <lineage>
        <taxon>unclassified sequences</taxon>
        <taxon>metagenomes</taxon>
        <taxon>ecological metagenomes</taxon>
    </lineage>
</organism>
<evidence type="ECO:0000313" key="3">
    <source>
        <dbReference type="EMBL" id="SVC26409.1"/>
    </source>
</evidence>
<dbReference type="Pfam" id="PF00571">
    <property type="entry name" value="CBS"/>
    <property type="match status" value="1"/>
</dbReference>
<evidence type="ECO:0000259" key="2">
    <source>
        <dbReference type="PROSITE" id="PS51371"/>
    </source>
</evidence>
<dbReference type="InterPro" id="IPR051257">
    <property type="entry name" value="Diverse_CBS-Domain"/>
</dbReference>
<feature type="non-terminal residue" evidence="3">
    <location>
        <position position="97"/>
    </location>
</feature>
<evidence type="ECO:0000256" key="1">
    <source>
        <dbReference type="ARBA" id="ARBA00023122"/>
    </source>
</evidence>
<proteinExistence type="predicted"/>
<dbReference type="InterPro" id="IPR000644">
    <property type="entry name" value="CBS_dom"/>
</dbReference>
<feature type="domain" description="CBS" evidence="2">
    <location>
        <begin position="10"/>
        <end position="68"/>
    </location>
</feature>